<evidence type="ECO:0000256" key="1">
    <source>
        <dbReference type="SAM" id="MobiDB-lite"/>
    </source>
</evidence>
<evidence type="ECO:0000313" key="4">
    <source>
        <dbReference type="Proteomes" id="UP001396334"/>
    </source>
</evidence>
<evidence type="ECO:0000256" key="2">
    <source>
        <dbReference type="SAM" id="Phobius"/>
    </source>
</evidence>
<gene>
    <name evidence="3" type="ORF">V6N11_071530</name>
</gene>
<dbReference type="EMBL" id="JBBPBN010000003">
    <property type="protein sequence ID" value="KAK9043183.1"/>
    <property type="molecule type" value="Genomic_DNA"/>
</dbReference>
<evidence type="ECO:0000313" key="3">
    <source>
        <dbReference type="EMBL" id="KAK9043183.1"/>
    </source>
</evidence>
<keyword evidence="2" id="KW-0812">Transmembrane</keyword>
<sequence>MLYRNLKICQDNCPGRTCCLYRGIPFVILPAQAIEALFLTLLLLVYTRANPRNPIFKLNPEIERTKRELRQRARVLMANRNNGQDPIDEKDPPRQHSLSPVGRAIVPPIPQNNQTTTCQDRS</sequence>
<feature type="compositionally biased region" description="Polar residues" evidence="1">
    <location>
        <begin position="111"/>
        <end position="122"/>
    </location>
</feature>
<proteinExistence type="predicted"/>
<dbReference type="Proteomes" id="UP001396334">
    <property type="component" value="Unassembled WGS sequence"/>
</dbReference>
<keyword evidence="2" id="KW-0472">Membrane</keyword>
<feature type="transmembrane region" description="Helical" evidence="2">
    <location>
        <begin position="24"/>
        <end position="47"/>
    </location>
</feature>
<keyword evidence="2" id="KW-1133">Transmembrane helix</keyword>
<feature type="region of interest" description="Disordered" evidence="1">
    <location>
        <begin position="75"/>
        <end position="122"/>
    </location>
</feature>
<organism evidence="3 4">
    <name type="scientific">Hibiscus sabdariffa</name>
    <name type="common">roselle</name>
    <dbReference type="NCBI Taxonomy" id="183260"/>
    <lineage>
        <taxon>Eukaryota</taxon>
        <taxon>Viridiplantae</taxon>
        <taxon>Streptophyta</taxon>
        <taxon>Embryophyta</taxon>
        <taxon>Tracheophyta</taxon>
        <taxon>Spermatophyta</taxon>
        <taxon>Magnoliopsida</taxon>
        <taxon>eudicotyledons</taxon>
        <taxon>Gunneridae</taxon>
        <taxon>Pentapetalae</taxon>
        <taxon>rosids</taxon>
        <taxon>malvids</taxon>
        <taxon>Malvales</taxon>
        <taxon>Malvaceae</taxon>
        <taxon>Malvoideae</taxon>
        <taxon>Hibiscus</taxon>
    </lineage>
</organism>
<reference evidence="3 4" key="1">
    <citation type="journal article" date="2024" name="G3 (Bethesda)">
        <title>Genome assembly of Hibiscus sabdariffa L. provides insights into metabolisms of medicinal natural products.</title>
        <authorList>
            <person name="Kim T."/>
        </authorList>
    </citation>
    <scope>NUCLEOTIDE SEQUENCE [LARGE SCALE GENOMIC DNA]</scope>
    <source>
        <strain evidence="3">TK-2024</strain>
        <tissue evidence="3">Old leaves</tissue>
    </source>
</reference>
<name>A0ABR2U0C3_9ROSI</name>
<comment type="caution">
    <text evidence="3">The sequence shown here is derived from an EMBL/GenBank/DDBJ whole genome shotgun (WGS) entry which is preliminary data.</text>
</comment>
<accession>A0ABR2U0C3</accession>
<protein>
    <submittedName>
        <fullName evidence="3">Uncharacterized protein</fullName>
    </submittedName>
</protein>
<keyword evidence="4" id="KW-1185">Reference proteome</keyword>